<proteinExistence type="inferred from homology"/>
<dbReference type="InterPro" id="IPR001509">
    <property type="entry name" value="Epimerase_deHydtase"/>
</dbReference>
<organism evidence="3 4">
    <name type="scientific">Novibacillus thermophilus</name>
    <dbReference type="NCBI Taxonomy" id="1471761"/>
    <lineage>
        <taxon>Bacteria</taxon>
        <taxon>Bacillati</taxon>
        <taxon>Bacillota</taxon>
        <taxon>Bacilli</taxon>
        <taxon>Bacillales</taxon>
        <taxon>Thermoactinomycetaceae</taxon>
        <taxon>Novibacillus</taxon>
    </lineage>
</organism>
<accession>A0A1U9K3S5</accession>
<dbReference type="AlphaFoldDB" id="A0A1U9K3S5"/>
<evidence type="ECO:0000313" key="4">
    <source>
        <dbReference type="Proteomes" id="UP000188603"/>
    </source>
</evidence>
<evidence type="ECO:0000259" key="2">
    <source>
        <dbReference type="Pfam" id="PF01370"/>
    </source>
</evidence>
<gene>
    <name evidence="3" type="ORF">B0W44_01635</name>
</gene>
<sequence>MKILVTGGAGFIGSNVVDAYIREGHDVVVVDNLSSGKKENVHPDAAFYLMDIRSDDLRKVFDIERPDVVNHHAAQKSVPKSVEDPVFDAELNVVGLLNVLNQCVAFDVKKVIFISSGGALAGDADVIPTDEEHVSDMISPYAISKYVGEKYLHFYAVTYGLTYVSLRYANVYGPRQVAEGESGVVPIFMENFFQNRPSELYAYADQPRGTTRDYVYVDDVARANVLALTKGRNVPINIGTGVEMHIEDIYRQMQEVLGHDLPLIRKKERVGDVRRSCLDCTRAKDVLGWEAEVSFKEGIRRLYRYMSKTNSP</sequence>
<feature type="domain" description="NAD-dependent epimerase/dehydratase" evidence="2">
    <location>
        <begin position="3"/>
        <end position="239"/>
    </location>
</feature>
<dbReference type="SUPFAM" id="SSF51735">
    <property type="entry name" value="NAD(P)-binding Rossmann-fold domains"/>
    <property type="match status" value="1"/>
</dbReference>
<comment type="similarity">
    <text evidence="1">Belongs to the NAD(P)-dependent epimerase/dehydratase family.</text>
</comment>
<dbReference type="STRING" id="1471761.B0W44_01635"/>
<dbReference type="Gene3D" id="3.90.25.10">
    <property type="entry name" value="UDP-galactose 4-epimerase, domain 1"/>
    <property type="match status" value="1"/>
</dbReference>
<evidence type="ECO:0000313" key="3">
    <source>
        <dbReference type="EMBL" id="AQS54674.1"/>
    </source>
</evidence>
<dbReference type="PANTHER" id="PTHR43000">
    <property type="entry name" value="DTDP-D-GLUCOSE 4,6-DEHYDRATASE-RELATED"/>
    <property type="match status" value="1"/>
</dbReference>
<dbReference type="InterPro" id="IPR036291">
    <property type="entry name" value="NAD(P)-bd_dom_sf"/>
</dbReference>
<name>A0A1U9K3S5_9BACL</name>
<dbReference type="Pfam" id="PF01370">
    <property type="entry name" value="Epimerase"/>
    <property type="match status" value="1"/>
</dbReference>
<dbReference type="OrthoDB" id="181047at2"/>
<protein>
    <submittedName>
        <fullName evidence="3">UDP-glucose 4-epimerase</fullName>
    </submittedName>
</protein>
<reference evidence="3 4" key="1">
    <citation type="journal article" date="2015" name="Int. J. Syst. Evol. Microbiol.">
        <title>Novibacillus thermophilus gen. nov., sp. nov., a Gram-staining-negative and moderately thermophilic member of the family Thermoactinomycetaceae.</title>
        <authorList>
            <person name="Yang G."/>
            <person name="Chen J."/>
            <person name="Zhou S."/>
        </authorList>
    </citation>
    <scope>NUCLEOTIDE SEQUENCE [LARGE SCALE GENOMIC DNA]</scope>
    <source>
        <strain evidence="3 4">SG-1</strain>
    </source>
</reference>
<dbReference type="Gene3D" id="3.40.50.720">
    <property type="entry name" value="NAD(P)-binding Rossmann-like Domain"/>
    <property type="match status" value="1"/>
</dbReference>
<keyword evidence="4" id="KW-1185">Reference proteome</keyword>
<dbReference type="KEGG" id="ntr:B0W44_01635"/>
<dbReference type="Proteomes" id="UP000188603">
    <property type="component" value="Chromosome"/>
</dbReference>
<evidence type="ECO:0000256" key="1">
    <source>
        <dbReference type="ARBA" id="ARBA00007637"/>
    </source>
</evidence>
<dbReference type="EMBL" id="CP019699">
    <property type="protein sequence ID" value="AQS54674.1"/>
    <property type="molecule type" value="Genomic_DNA"/>
</dbReference>